<sequence length="485" mass="56313">MVKDLTLSGLSKALGFYYWTKNKISGEEFWSGEIYDIIREDPSSSFSIHEFTISFVHENDQHPFIEAIENYMEYQSPFEMEIRVRKKNGNYYWLQCKSADKINDTLCPKEHLIVFVDINAQKKYKMRYDENKFFYQESAEMTRTGGWFIDFEHKKTYWDRGTRKILEIGKDVKPTIKNGISFFAKGYRFKAMKHFLDCSLNGFPFHIEVKLNTSRGRTFWAIIIGRPIYQPSTRKIIGIRGVIQDIYELKIKEISIQKSMDIIASQNSRLYNFAHIVSHNLRSHSSNLELVSELFKGTNDPAEKDELFNTVTEISYSLNKTIEHLNEVAAIHTRINKKMERVQLSKTLQLVMASIKQIVMQEKAIIESDFSEVDELTYIPAYLESIMLNLITNAIKYKHPDRIPHIKIRSYRKGEKIRMEVSDNGIGIDLETFGSKIFGMYKTFHQADNAVGIGLFLTKNQIESLNGSIDVQSEVGTGTTFIINF</sequence>
<comment type="catalytic activity">
    <reaction evidence="1">
        <text>ATP + protein L-histidine = ADP + protein N-phospho-L-histidine.</text>
        <dbReference type="EC" id="2.7.13.3"/>
    </reaction>
</comment>
<dbReference type="SUPFAM" id="SSF55785">
    <property type="entry name" value="PYP-like sensor domain (PAS domain)"/>
    <property type="match status" value="2"/>
</dbReference>
<evidence type="ECO:0000256" key="2">
    <source>
        <dbReference type="ARBA" id="ARBA00012438"/>
    </source>
</evidence>
<dbReference type="InterPro" id="IPR003594">
    <property type="entry name" value="HATPase_dom"/>
</dbReference>
<feature type="domain" description="Histidine kinase" evidence="6">
    <location>
        <begin position="276"/>
        <end position="485"/>
    </location>
</feature>
<name>A0A6P0UPQ1_9FLAO</name>
<dbReference type="InterPro" id="IPR005467">
    <property type="entry name" value="His_kinase_dom"/>
</dbReference>
<dbReference type="AlphaFoldDB" id="A0A6P0UPQ1"/>
<dbReference type="SUPFAM" id="SSF55874">
    <property type="entry name" value="ATPase domain of HSP90 chaperone/DNA topoisomerase II/histidine kinase"/>
    <property type="match status" value="1"/>
</dbReference>
<keyword evidence="3" id="KW-0597">Phosphoprotein</keyword>
<dbReference type="InterPro" id="IPR036890">
    <property type="entry name" value="HATPase_C_sf"/>
</dbReference>
<organism evidence="8 9">
    <name type="scientific">Leptobacterium flavescens</name>
    <dbReference type="NCBI Taxonomy" id="472055"/>
    <lineage>
        <taxon>Bacteria</taxon>
        <taxon>Pseudomonadati</taxon>
        <taxon>Bacteroidota</taxon>
        <taxon>Flavobacteriia</taxon>
        <taxon>Flavobacteriales</taxon>
        <taxon>Flavobacteriaceae</taxon>
        <taxon>Leptobacterium</taxon>
    </lineage>
</organism>
<evidence type="ECO:0000259" key="6">
    <source>
        <dbReference type="PROSITE" id="PS50109"/>
    </source>
</evidence>
<dbReference type="Pfam" id="PF02518">
    <property type="entry name" value="HATPase_c"/>
    <property type="match status" value="1"/>
</dbReference>
<dbReference type="GO" id="GO:0004673">
    <property type="term" value="F:protein histidine kinase activity"/>
    <property type="evidence" value="ECO:0007669"/>
    <property type="project" value="UniProtKB-EC"/>
</dbReference>
<dbReference type="PANTHER" id="PTHR43304:SF1">
    <property type="entry name" value="PAC DOMAIN-CONTAINING PROTEIN"/>
    <property type="match status" value="1"/>
</dbReference>
<dbReference type="InterPro" id="IPR000014">
    <property type="entry name" value="PAS"/>
</dbReference>
<dbReference type="Proteomes" id="UP000468581">
    <property type="component" value="Unassembled WGS sequence"/>
</dbReference>
<dbReference type="PROSITE" id="PS50113">
    <property type="entry name" value="PAC"/>
    <property type="match status" value="1"/>
</dbReference>
<dbReference type="PROSITE" id="PS50109">
    <property type="entry name" value="HIS_KIN"/>
    <property type="match status" value="1"/>
</dbReference>
<dbReference type="EC" id="2.7.13.3" evidence="2"/>
<proteinExistence type="predicted"/>
<dbReference type="InterPro" id="IPR035965">
    <property type="entry name" value="PAS-like_dom_sf"/>
</dbReference>
<dbReference type="PANTHER" id="PTHR43304">
    <property type="entry name" value="PHYTOCHROME-LIKE PROTEIN CPH1"/>
    <property type="match status" value="1"/>
</dbReference>
<evidence type="ECO:0000256" key="4">
    <source>
        <dbReference type="ARBA" id="ARBA00022679"/>
    </source>
</evidence>
<evidence type="ECO:0000256" key="3">
    <source>
        <dbReference type="ARBA" id="ARBA00022553"/>
    </source>
</evidence>
<dbReference type="EMBL" id="JAABOO010000003">
    <property type="protein sequence ID" value="NER14450.1"/>
    <property type="molecule type" value="Genomic_DNA"/>
</dbReference>
<evidence type="ECO:0000259" key="7">
    <source>
        <dbReference type="PROSITE" id="PS50113"/>
    </source>
</evidence>
<evidence type="ECO:0000256" key="5">
    <source>
        <dbReference type="ARBA" id="ARBA00022777"/>
    </source>
</evidence>
<dbReference type="Gene3D" id="3.30.450.20">
    <property type="entry name" value="PAS domain"/>
    <property type="match status" value="2"/>
</dbReference>
<keyword evidence="9" id="KW-1185">Reference proteome</keyword>
<protein>
    <recommendedName>
        <fullName evidence="2">histidine kinase</fullName>
        <ecNumber evidence="2">2.7.13.3</ecNumber>
    </recommendedName>
</protein>
<dbReference type="Gene3D" id="3.30.565.10">
    <property type="entry name" value="Histidine kinase-like ATPase, C-terminal domain"/>
    <property type="match status" value="1"/>
</dbReference>
<comment type="caution">
    <text evidence="8">The sequence shown here is derived from an EMBL/GenBank/DDBJ whole genome shotgun (WGS) entry which is preliminary data.</text>
</comment>
<dbReference type="InterPro" id="IPR000700">
    <property type="entry name" value="PAS-assoc_C"/>
</dbReference>
<keyword evidence="5" id="KW-0418">Kinase</keyword>
<dbReference type="PRINTS" id="PR00344">
    <property type="entry name" value="BCTRLSENSOR"/>
</dbReference>
<evidence type="ECO:0000313" key="8">
    <source>
        <dbReference type="EMBL" id="NER14450.1"/>
    </source>
</evidence>
<keyword evidence="4" id="KW-0808">Transferase</keyword>
<reference evidence="8 9" key="1">
    <citation type="submission" date="2020-01" db="EMBL/GenBank/DDBJ databases">
        <title>Leptobacterium flavescens.</title>
        <authorList>
            <person name="Wang G."/>
        </authorList>
    </citation>
    <scope>NUCLEOTIDE SEQUENCE [LARGE SCALE GENOMIC DNA]</scope>
    <source>
        <strain evidence="8 9">KCTC 22160</strain>
    </source>
</reference>
<evidence type="ECO:0000256" key="1">
    <source>
        <dbReference type="ARBA" id="ARBA00000085"/>
    </source>
</evidence>
<evidence type="ECO:0000313" key="9">
    <source>
        <dbReference type="Proteomes" id="UP000468581"/>
    </source>
</evidence>
<gene>
    <name evidence="8" type="ORF">GWK08_13430</name>
</gene>
<dbReference type="CDD" id="cd00130">
    <property type="entry name" value="PAS"/>
    <property type="match status" value="1"/>
</dbReference>
<dbReference type="InterPro" id="IPR052162">
    <property type="entry name" value="Sensor_kinase/Photoreceptor"/>
</dbReference>
<dbReference type="SMART" id="SM00387">
    <property type="entry name" value="HATPase_c"/>
    <property type="match status" value="1"/>
</dbReference>
<dbReference type="InterPro" id="IPR013655">
    <property type="entry name" value="PAS_fold_3"/>
</dbReference>
<dbReference type="InterPro" id="IPR004358">
    <property type="entry name" value="Sig_transdc_His_kin-like_C"/>
</dbReference>
<dbReference type="Pfam" id="PF08447">
    <property type="entry name" value="PAS_3"/>
    <property type="match status" value="1"/>
</dbReference>
<feature type="domain" description="PAC" evidence="7">
    <location>
        <begin position="205"/>
        <end position="258"/>
    </location>
</feature>
<dbReference type="RefSeq" id="WP_163607741.1">
    <property type="nucleotide sequence ID" value="NZ_JAABOO010000003.1"/>
</dbReference>
<accession>A0A6P0UPQ1</accession>